<evidence type="ECO:0000256" key="8">
    <source>
        <dbReference type="ARBA" id="ARBA00022605"/>
    </source>
</evidence>
<evidence type="ECO:0000256" key="5">
    <source>
        <dbReference type="ARBA" id="ARBA00007731"/>
    </source>
</evidence>
<comment type="caution">
    <text evidence="13">The sequence shown here is derived from an EMBL/GenBank/DDBJ whole genome shotgun (WGS) entry which is preliminary data.</text>
</comment>
<feature type="binding site" evidence="11">
    <location>
        <position position="77"/>
    </location>
    <ligand>
        <name>Mg(2+)</name>
        <dbReference type="ChEBI" id="CHEBI:18420"/>
    </ligand>
</feature>
<organism evidence="13 14">
    <name type="scientific">Pseudomonas vranovensis</name>
    <dbReference type="NCBI Taxonomy" id="321661"/>
    <lineage>
        <taxon>Bacteria</taxon>
        <taxon>Pseudomonadati</taxon>
        <taxon>Pseudomonadota</taxon>
        <taxon>Gammaproteobacteria</taxon>
        <taxon>Pseudomonadales</taxon>
        <taxon>Pseudomonadaceae</taxon>
        <taxon>Pseudomonas</taxon>
    </lineage>
</organism>
<evidence type="ECO:0000313" key="14">
    <source>
        <dbReference type="Proteomes" id="UP000285286"/>
    </source>
</evidence>
<dbReference type="GO" id="GO:0000105">
    <property type="term" value="P:L-histidine biosynthetic process"/>
    <property type="evidence" value="ECO:0007669"/>
    <property type="project" value="UniProtKB-UniRule"/>
</dbReference>
<comment type="similarity">
    <text evidence="5">In the C-terminal section; belongs to the PRA-PH family.</text>
</comment>
<reference evidence="13 14" key="1">
    <citation type="submission" date="2016-10" db="EMBL/GenBank/DDBJ databases">
        <title>Comparative genome analysis of multiple Pseudomonas spp. focuses on biocontrol and plant growth promoting traits.</title>
        <authorList>
            <person name="Tao X.-Y."/>
            <person name="Taylor C.G."/>
        </authorList>
    </citation>
    <scope>NUCLEOTIDE SEQUENCE [LARGE SCALE GENOMIC DNA]</scope>
    <source>
        <strain evidence="13 14">15D11</strain>
    </source>
</reference>
<dbReference type="SUPFAM" id="SSF141734">
    <property type="entry name" value="HisI-like"/>
    <property type="match status" value="1"/>
</dbReference>
<dbReference type="InterPro" id="IPR026660">
    <property type="entry name" value="PRA-CH"/>
</dbReference>
<dbReference type="InterPro" id="IPR002496">
    <property type="entry name" value="PRib_AMP_CycHydrolase_dom"/>
</dbReference>
<evidence type="ECO:0000256" key="3">
    <source>
        <dbReference type="ARBA" id="ARBA00005169"/>
    </source>
</evidence>
<keyword evidence="11" id="KW-0479">Metal-binding</keyword>
<feature type="binding site" evidence="11">
    <location>
        <position position="102"/>
    </location>
    <ligand>
        <name>Zn(2+)</name>
        <dbReference type="ChEBI" id="CHEBI:29105"/>
        <note>ligand shared between dimeric partners</note>
    </ligand>
</feature>
<gene>
    <name evidence="11 13" type="primary">hisI</name>
    <name evidence="13" type="ORF">BHU25_04005</name>
</gene>
<comment type="similarity">
    <text evidence="6">In the N-terminal section; belongs to the PRA-CH family.</text>
</comment>
<keyword evidence="8 11" id="KW-0028">Amino-acid biosynthesis</keyword>
<dbReference type="GO" id="GO:0005737">
    <property type="term" value="C:cytoplasm"/>
    <property type="evidence" value="ECO:0007669"/>
    <property type="project" value="UniProtKB-SubCell"/>
</dbReference>
<sequence>MKDWLDEINWNSDGLVPAIAQDHKTGRVLMMAWMNRESLALTAAEQRAIYWSRSRGKLWRKGEESGHVQKLHEMRLDCDADVIILMVEQLGHIACHTGRESCFYRVFEHGQWKTVDPVLKDPNAIYSAGH</sequence>
<dbReference type="EC" id="3.5.4.19" evidence="11"/>
<comment type="subcellular location">
    <subcellularLocation>
        <location evidence="11">Cytoplasm</location>
    </subcellularLocation>
</comment>
<comment type="similarity">
    <text evidence="11">Belongs to the PRA-CH family.</text>
</comment>
<evidence type="ECO:0000256" key="1">
    <source>
        <dbReference type="ARBA" id="ARBA00000024"/>
    </source>
</evidence>
<evidence type="ECO:0000256" key="10">
    <source>
        <dbReference type="ARBA" id="ARBA00023102"/>
    </source>
</evidence>
<dbReference type="FunFam" id="3.10.20.810:FF:000001">
    <property type="entry name" value="Histidine biosynthesis bifunctional protein HisIE"/>
    <property type="match status" value="1"/>
</dbReference>
<comment type="cofactor">
    <cofactor evidence="11">
        <name>Mg(2+)</name>
        <dbReference type="ChEBI" id="CHEBI:18420"/>
    </cofactor>
    <text evidence="11">Binds 1 Mg(2+) ion per subunit.</text>
</comment>
<comment type="catalytic activity">
    <reaction evidence="1 11">
        <text>1-(5-phospho-beta-D-ribosyl)-5'-AMP + H2O = 1-(5-phospho-beta-D-ribosyl)-5-[(5-phospho-beta-D-ribosylamino)methylideneamino]imidazole-4-carboxamide</text>
        <dbReference type="Rhea" id="RHEA:20049"/>
        <dbReference type="ChEBI" id="CHEBI:15377"/>
        <dbReference type="ChEBI" id="CHEBI:58435"/>
        <dbReference type="ChEBI" id="CHEBI:59457"/>
        <dbReference type="EC" id="3.5.4.19"/>
    </reaction>
</comment>
<evidence type="ECO:0000256" key="11">
    <source>
        <dbReference type="HAMAP-Rule" id="MF_01021"/>
    </source>
</evidence>
<keyword evidence="11" id="KW-0460">Magnesium</keyword>
<feature type="binding site" evidence="11">
    <location>
        <position position="78"/>
    </location>
    <ligand>
        <name>Zn(2+)</name>
        <dbReference type="ChEBI" id="CHEBI:29105"/>
        <note>ligand shared between dimeric partners</note>
    </ligand>
</feature>
<keyword evidence="9 11" id="KW-0378">Hydrolase</keyword>
<dbReference type="AlphaFoldDB" id="A0A423DY54"/>
<dbReference type="InterPro" id="IPR038019">
    <property type="entry name" value="PRib_AMP_CycHydrolase_sf"/>
</dbReference>
<feature type="binding site" evidence="11">
    <location>
        <position position="79"/>
    </location>
    <ligand>
        <name>Mg(2+)</name>
        <dbReference type="ChEBI" id="CHEBI:18420"/>
    </ligand>
</feature>
<dbReference type="UniPathway" id="UPA00031">
    <property type="reaction ID" value="UER00008"/>
</dbReference>
<evidence type="ECO:0000259" key="12">
    <source>
        <dbReference type="Pfam" id="PF01502"/>
    </source>
</evidence>
<proteinExistence type="inferred from homology"/>
<comment type="cofactor">
    <cofactor evidence="11">
        <name>Zn(2+)</name>
        <dbReference type="ChEBI" id="CHEBI:29105"/>
    </cofactor>
    <text evidence="11">Binds 1 zinc ion per subunit.</text>
</comment>
<feature type="domain" description="Phosphoribosyl-AMP cyclohydrolase" evidence="12">
    <location>
        <begin position="30"/>
        <end position="104"/>
    </location>
</feature>
<comment type="function">
    <text evidence="11">Catalyzes the hydrolysis of the adenine ring of phosphoribosyl-AMP.</text>
</comment>
<dbReference type="GO" id="GO:0008270">
    <property type="term" value="F:zinc ion binding"/>
    <property type="evidence" value="ECO:0007669"/>
    <property type="project" value="UniProtKB-UniRule"/>
</dbReference>
<evidence type="ECO:0000256" key="9">
    <source>
        <dbReference type="ARBA" id="ARBA00022801"/>
    </source>
</evidence>
<protein>
    <recommendedName>
        <fullName evidence="11">Phosphoribosyl-AMP cyclohydrolase</fullName>
        <shortName evidence="11">PRA-CH</shortName>
        <ecNumber evidence="11">3.5.4.19</ecNumber>
    </recommendedName>
</protein>
<evidence type="ECO:0000313" key="13">
    <source>
        <dbReference type="EMBL" id="ROL77350.1"/>
    </source>
</evidence>
<comment type="catalytic activity">
    <reaction evidence="2">
        <text>1-(5-phospho-beta-D-ribosyl)-ATP + H2O = 1-(5-phospho-beta-D-ribosyl)-5'-AMP + diphosphate + H(+)</text>
        <dbReference type="Rhea" id="RHEA:22828"/>
        <dbReference type="ChEBI" id="CHEBI:15377"/>
        <dbReference type="ChEBI" id="CHEBI:15378"/>
        <dbReference type="ChEBI" id="CHEBI:33019"/>
        <dbReference type="ChEBI" id="CHEBI:59457"/>
        <dbReference type="ChEBI" id="CHEBI:73183"/>
        <dbReference type="EC" id="3.6.1.31"/>
    </reaction>
</comment>
<dbReference type="NCBIfam" id="NF000768">
    <property type="entry name" value="PRK00051.1"/>
    <property type="match status" value="1"/>
</dbReference>
<dbReference type="RefSeq" id="WP_123564870.1">
    <property type="nucleotide sequence ID" value="NZ_MOAM01000010.1"/>
</dbReference>
<dbReference type="STRING" id="1292031.GCA_000425805_02905"/>
<feature type="binding site" evidence="11">
    <location>
        <position position="81"/>
    </location>
    <ligand>
        <name>Mg(2+)</name>
        <dbReference type="ChEBI" id="CHEBI:18420"/>
    </ligand>
</feature>
<feature type="binding site" evidence="11">
    <location>
        <position position="95"/>
    </location>
    <ligand>
        <name>Zn(2+)</name>
        <dbReference type="ChEBI" id="CHEBI:29105"/>
        <note>ligand shared between dimeric partners</note>
    </ligand>
</feature>
<keyword evidence="10 11" id="KW-0368">Histidine biosynthesis</keyword>
<comment type="subunit">
    <text evidence="11">Homodimer.</text>
</comment>
<comment type="pathway">
    <text evidence="4">Amino-acid biosynthesis; L-histidine biosynthesis; L-histidine from 5-phospho-alpha-D-ribose 1-diphosphate: step 2/9.</text>
</comment>
<keyword evidence="11" id="KW-0862">Zinc</keyword>
<dbReference type="GO" id="GO:0004636">
    <property type="term" value="F:phosphoribosyl-ATP diphosphatase activity"/>
    <property type="evidence" value="ECO:0007669"/>
    <property type="project" value="UniProtKB-EC"/>
</dbReference>
<name>A0A423DY54_9PSED</name>
<keyword evidence="14" id="KW-1185">Reference proteome</keyword>
<comment type="pathway">
    <text evidence="3 11">Amino-acid biosynthesis; L-histidine biosynthesis; L-histidine from 5-phospho-alpha-D-ribose 1-diphosphate: step 3/9.</text>
</comment>
<dbReference type="Proteomes" id="UP000285286">
    <property type="component" value="Unassembled WGS sequence"/>
</dbReference>
<evidence type="ECO:0000256" key="4">
    <source>
        <dbReference type="ARBA" id="ARBA00005204"/>
    </source>
</evidence>
<dbReference type="HAMAP" id="MF_01021">
    <property type="entry name" value="HisI"/>
    <property type="match status" value="1"/>
</dbReference>
<evidence type="ECO:0000256" key="7">
    <source>
        <dbReference type="ARBA" id="ARBA00022490"/>
    </source>
</evidence>
<evidence type="ECO:0000256" key="6">
    <source>
        <dbReference type="ARBA" id="ARBA00008299"/>
    </source>
</evidence>
<dbReference type="GO" id="GO:0004635">
    <property type="term" value="F:phosphoribosyl-AMP cyclohydrolase activity"/>
    <property type="evidence" value="ECO:0007669"/>
    <property type="project" value="UniProtKB-UniRule"/>
</dbReference>
<dbReference type="EMBL" id="MOAM01000010">
    <property type="protein sequence ID" value="ROL77350.1"/>
    <property type="molecule type" value="Genomic_DNA"/>
</dbReference>
<dbReference type="PANTHER" id="PTHR42945:SF1">
    <property type="entry name" value="HISTIDINE BIOSYNTHESIS BIFUNCTIONAL PROTEIN HIS7"/>
    <property type="match status" value="1"/>
</dbReference>
<dbReference type="Gene3D" id="3.10.20.810">
    <property type="entry name" value="Phosphoribosyl-AMP cyclohydrolase"/>
    <property type="match status" value="1"/>
</dbReference>
<accession>A0A423DY54</accession>
<dbReference type="Pfam" id="PF01502">
    <property type="entry name" value="PRA-CH"/>
    <property type="match status" value="1"/>
</dbReference>
<dbReference type="GO" id="GO:0000287">
    <property type="term" value="F:magnesium ion binding"/>
    <property type="evidence" value="ECO:0007669"/>
    <property type="project" value="UniProtKB-UniRule"/>
</dbReference>
<evidence type="ECO:0000256" key="2">
    <source>
        <dbReference type="ARBA" id="ARBA00001460"/>
    </source>
</evidence>
<keyword evidence="7 11" id="KW-0963">Cytoplasm</keyword>
<dbReference type="PANTHER" id="PTHR42945">
    <property type="entry name" value="HISTIDINE BIOSYNTHESIS BIFUNCTIONAL PROTEIN"/>
    <property type="match status" value="1"/>
</dbReference>